<evidence type="ECO:0000313" key="1">
    <source>
        <dbReference type="EMBL" id="WAJ26265.1"/>
    </source>
</evidence>
<sequence>MPITAALVGYGLAGRLLHAPVMEAAGIEIGAVVSSRTEEIRAERPSAAVCASLEEALALPGIDLVVLATPNHLHYEQARRALQAGRHVVVDKPFVLTHDEAAELKSLAEARGLVLSVYHNRRWDADFLTIRRLLGENRLGRVFNYAARWDRFRPSVQQRWREEALPGAGLLYDLGPHLADQAIQLFGMPDWVEADVFVQREGGAVDDGFEIRAGKGPLRLSLGAASVVADGGWRYRIDGTAGSFLKRGIDPQEAALRAGGRPTEPGFGEEAAENRGILVSGEGAREEIPSEAGRWTTFYEGIVRAIRDGGEPPVTAASAAETVRFLDAVRQAAERHARVVL</sequence>
<keyword evidence="2" id="KW-1185">Reference proteome</keyword>
<reference evidence="1" key="1">
    <citation type="submission" date="2022-11" db="EMBL/GenBank/DDBJ databases">
        <title>beta-Carotene-producing bacterium, Jeongeuplla avenae sp. nov., alleviates the salt stress of Arabidopsis seedlings.</title>
        <authorList>
            <person name="Jiang L."/>
            <person name="Lee J."/>
        </authorList>
    </citation>
    <scope>NUCLEOTIDE SEQUENCE</scope>
    <source>
        <strain evidence="1">DY_R2A_6</strain>
    </source>
</reference>
<dbReference type="EMBL" id="CP113520">
    <property type="protein sequence ID" value="WAJ26265.1"/>
    <property type="molecule type" value="Genomic_DNA"/>
</dbReference>
<evidence type="ECO:0000313" key="2">
    <source>
        <dbReference type="Proteomes" id="UP001163223"/>
    </source>
</evidence>
<dbReference type="Proteomes" id="UP001163223">
    <property type="component" value="Chromosome"/>
</dbReference>
<accession>A0ACD4NHF3</accession>
<proteinExistence type="predicted"/>
<name>A0ACD4NHF3_9HYPH</name>
<protein>
    <submittedName>
        <fullName evidence="1">Gfo/Idh/MocA family oxidoreductase</fullName>
    </submittedName>
</protein>
<gene>
    <name evidence="1" type="ORF">OXU80_15265</name>
</gene>
<organism evidence="1 2">
    <name type="scientific">Antarcticirhabdus aurantiaca</name>
    <dbReference type="NCBI Taxonomy" id="2606717"/>
    <lineage>
        <taxon>Bacteria</taxon>
        <taxon>Pseudomonadati</taxon>
        <taxon>Pseudomonadota</taxon>
        <taxon>Alphaproteobacteria</taxon>
        <taxon>Hyphomicrobiales</taxon>
        <taxon>Aurantimonadaceae</taxon>
        <taxon>Antarcticirhabdus</taxon>
    </lineage>
</organism>